<gene>
    <name evidence="2" type="ORF">V6N12_063351</name>
</gene>
<comment type="caution">
    <text evidence="2">The sequence shown here is derived from an EMBL/GenBank/DDBJ whole genome shotgun (WGS) entry which is preliminary data.</text>
</comment>
<dbReference type="EMBL" id="JBBPBM010000007">
    <property type="protein sequence ID" value="KAK8575684.1"/>
    <property type="molecule type" value="Genomic_DNA"/>
</dbReference>
<protein>
    <submittedName>
        <fullName evidence="2">Uncharacterized protein</fullName>
    </submittedName>
</protein>
<organism evidence="2 3">
    <name type="scientific">Hibiscus sabdariffa</name>
    <name type="common">roselle</name>
    <dbReference type="NCBI Taxonomy" id="183260"/>
    <lineage>
        <taxon>Eukaryota</taxon>
        <taxon>Viridiplantae</taxon>
        <taxon>Streptophyta</taxon>
        <taxon>Embryophyta</taxon>
        <taxon>Tracheophyta</taxon>
        <taxon>Spermatophyta</taxon>
        <taxon>Magnoliopsida</taxon>
        <taxon>eudicotyledons</taxon>
        <taxon>Gunneridae</taxon>
        <taxon>Pentapetalae</taxon>
        <taxon>rosids</taxon>
        <taxon>malvids</taxon>
        <taxon>Malvales</taxon>
        <taxon>Malvaceae</taxon>
        <taxon>Malvoideae</taxon>
        <taxon>Hibiscus</taxon>
    </lineage>
</organism>
<evidence type="ECO:0000256" key="1">
    <source>
        <dbReference type="SAM" id="MobiDB-lite"/>
    </source>
</evidence>
<feature type="region of interest" description="Disordered" evidence="1">
    <location>
        <begin position="30"/>
        <end position="54"/>
    </location>
</feature>
<reference evidence="2 3" key="1">
    <citation type="journal article" date="2024" name="G3 (Bethesda)">
        <title>Genome assembly of Hibiscus sabdariffa L. provides insights into metabolisms of medicinal natural products.</title>
        <authorList>
            <person name="Kim T."/>
        </authorList>
    </citation>
    <scope>NUCLEOTIDE SEQUENCE [LARGE SCALE GENOMIC DNA]</scope>
    <source>
        <strain evidence="2">TK-2024</strain>
        <tissue evidence="2">Old leaves</tissue>
    </source>
</reference>
<dbReference type="Proteomes" id="UP001472677">
    <property type="component" value="Unassembled WGS sequence"/>
</dbReference>
<proteinExistence type="predicted"/>
<evidence type="ECO:0000313" key="2">
    <source>
        <dbReference type="EMBL" id="KAK8575684.1"/>
    </source>
</evidence>
<name>A0ABR2FBG4_9ROSI</name>
<keyword evidence="3" id="KW-1185">Reference proteome</keyword>
<evidence type="ECO:0000313" key="3">
    <source>
        <dbReference type="Proteomes" id="UP001472677"/>
    </source>
</evidence>
<sequence length="334" mass="36371">MANVFKAEGKSVAGKKSASSTEFGTGYNKGFGSNKKVKDEPHISGCWSDSDSDSKTVGVVRSNVDSELDAINAMCADKDYNNCSSRELSPVRSNIYEVNLVGENPKLRNTSVSPILMEDGVSYRDALVSIPAVVATPTAITIEGLVVGPDPKNRSLEQVELEAVKKPCEIGPGEGSVSWADAVDRDVNKGKVCSAKKVKVSCNLGENEVDLYAEFEDRKKGARGWAREVPLVICLECRIIHCWLENPMLYSWGLAKEIVEIMCLLRNLPDYRLQLIDREVNVLASSLAREDYDALDCGWKGIGNGSQVIVPALFKSFDGSIAVQGLFSAFLMSF</sequence>
<accession>A0ABR2FBG4</accession>